<evidence type="ECO:0000259" key="1">
    <source>
        <dbReference type="PROSITE" id="PS51186"/>
    </source>
</evidence>
<name>A0ABP9Q316_9ACTN</name>
<dbReference type="InterPro" id="IPR000182">
    <property type="entry name" value="GNAT_dom"/>
</dbReference>
<dbReference type="SUPFAM" id="SSF55729">
    <property type="entry name" value="Acyl-CoA N-acyltransferases (Nat)"/>
    <property type="match status" value="1"/>
</dbReference>
<protein>
    <recommendedName>
        <fullName evidence="1">N-acetyltransferase domain-containing protein</fullName>
    </recommendedName>
</protein>
<dbReference type="Proteomes" id="UP001500221">
    <property type="component" value="Unassembled WGS sequence"/>
</dbReference>
<dbReference type="Gene3D" id="3.40.630.30">
    <property type="match status" value="1"/>
</dbReference>
<dbReference type="EMBL" id="BAABKG010000007">
    <property type="protein sequence ID" value="GAA5155927.1"/>
    <property type="molecule type" value="Genomic_DNA"/>
</dbReference>
<evidence type="ECO:0000313" key="3">
    <source>
        <dbReference type="Proteomes" id="UP001500221"/>
    </source>
</evidence>
<dbReference type="InterPro" id="IPR016181">
    <property type="entry name" value="Acyl_CoA_acyltransferase"/>
</dbReference>
<gene>
    <name evidence="2" type="ORF">GCM10023340_42430</name>
</gene>
<comment type="caution">
    <text evidence="2">The sequence shown here is derived from an EMBL/GenBank/DDBJ whole genome shotgun (WGS) entry which is preliminary data.</text>
</comment>
<feature type="domain" description="N-acetyltransferase" evidence="1">
    <location>
        <begin position="1"/>
        <end position="164"/>
    </location>
</feature>
<dbReference type="RefSeq" id="WP_345463709.1">
    <property type="nucleotide sequence ID" value="NZ_BAABKG010000007.1"/>
</dbReference>
<organism evidence="2 3">
    <name type="scientific">Nocardioides marinquilinus</name>
    <dbReference type="NCBI Taxonomy" id="1210400"/>
    <lineage>
        <taxon>Bacteria</taxon>
        <taxon>Bacillati</taxon>
        <taxon>Actinomycetota</taxon>
        <taxon>Actinomycetes</taxon>
        <taxon>Propionibacteriales</taxon>
        <taxon>Nocardioidaceae</taxon>
        <taxon>Nocardioides</taxon>
    </lineage>
</organism>
<reference evidence="3" key="1">
    <citation type="journal article" date="2019" name="Int. J. Syst. Evol. Microbiol.">
        <title>The Global Catalogue of Microorganisms (GCM) 10K type strain sequencing project: providing services to taxonomists for standard genome sequencing and annotation.</title>
        <authorList>
            <consortium name="The Broad Institute Genomics Platform"/>
            <consortium name="The Broad Institute Genome Sequencing Center for Infectious Disease"/>
            <person name="Wu L."/>
            <person name="Ma J."/>
        </authorList>
    </citation>
    <scope>NUCLEOTIDE SEQUENCE [LARGE SCALE GENOMIC DNA]</scope>
    <source>
        <strain evidence="3">JCM 18459</strain>
    </source>
</reference>
<proteinExistence type="predicted"/>
<keyword evidence="3" id="KW-1185">Reference proteome</keyword>
<evidence type="ECO:0000313" key="2">
    <source>
        <dbReference type="EMBL" id="GAA5155927.1"/>
    </source>
</evidence>
<dbReference type="PROSITE" id="PS51186">
    <property type="entry name" value="GNAT"/>
    <property type="match status" value="1"/>
</dbReference>
<sequence>MIRDRREEDLDVLVRVLTDLTGGTGVVGGSSALSWLRRPGADVSWVFDQAPVSVTPTRNVVGHVQVRRPDDDAWAREVAGLVGRDVGDLRVVGRLFVKPVTHHVGIARHLLRQAVDRVESRGLVAAMHPDDRELVPPLLCERFGFTEVPTGGGRPGVLVRDDVVRPG</sequence>
<accession>A0ABP9Q316</accession>